<feature type="disulfide bond" evidence="5">
    <location>
        <begin position="1053"/>
        <end position="1068"/>
    </location>
</feature>
<sequence>MMISTVVPDVSSSALVSSRNCGQSGKQERRRLAKLKCTHLSLSGLLVFFLSVAVNCAPLNETGRIITVENVEIIETPVSLWNEKADQEILSTDRNEIEDQDLLEQIFSWNNRVKREIKHSEDNGANGGNRKEGDYHNNLHQISEKIGKVTGLVESIRSELNNLTSSMKLQPALQRSNSAQYALCIFQPSPSNSAPHDNLTTTNNKTDPAACVNLPTTPKQENSVYESIAKIFGWANSDSLRVASNSNTTNVEETTALISASAAVTDHQKEECEEGHVACQDGKCILKTLWCDAKIDCDDSSDEEKCSCIHRIDKIRICDNYMDCPNGEDENGCHGCPKNTHFSCASSGPHDTRAPKADCLQLIMRCDGKEDCSSGSDEKECYALLEKPINSGQVDMQSHVSGYLHINSHGQWFPLCTYDKKAAVSACKAESHPDVEWKNVQIDMVPLDKNESGDILVLFPSSLCKGNSVAYVECPAPKCGTRILDEAPIESPKDKRTISGRIVGGTLSKPTAWPFLVAVFRDGRFHCGGSLIGDAWVLTAAHCVHDYKYHFYEIQAGMLRRRSFSPQEQTRVVTHVIVHNEYNREAMINDLAMLKINPPVRMSRWARTICLPPAGLPEPGTNCIAVGWGAVKEQGYDPDQIHEVDVPILENCKHLEDREGVEICAGWPEGGKDACKGDSGGPLLCRVPQVPEKWYVAGVVSHGEGCARPNEPGAYTRVGIFLNWISHHIANESALPSEVPIDKCPSRIECSKVGGRCLSASMVCDKVVDCLEAEDELDCKKRDDESKFRAETSAGRPIILHDEETDRSRKEHVQKANQILDEEGMLEEDSFPDILTRWNDTVYILETKNETAITLNEPYYGTSTTAGPPSVLEATLEPLYSSPSESSAKGVEDYGGGEEEEADPSSGESTTDIGLTESKTTEDTTAATQNKHATTEETMSTRTEDTTMVTNTDDIATTTKNEMNETDDTWTTLTESDTTINDAMTTAMKTIHSSTKSPEQEKIQVTTPRPTSPLSISVPNATYGANTSIYKGKQPQSEFHCSHHHKVPFNCKCDGFKDCEDGSDEMYCSCKDYLLKIEPNLICNGELNCADRSDESSCGACAQDEYHCSLSKKCVKRYQICDRRIDCHKLKDEKHCTALLSGPFVIVDDDHHAVFRKKGYLSYKDGNSWYHWCLKTRAEGEKLAADTCAGLGFSHYARFSIRPVFLSSLPIYHENKHMQLKRGSSGAPALMCDGLWIECGNRIYTPPSKSISPCGNCSWPWFSALYLDGNYLCGATIIDQQRLITSKSCVQNINLNYHFLGVLMGTNRQLALKAPYEQIRRIILIQKIKNVALLFMDAPILITEQVIPLPLKERFEQMDDIQHCMALGPDNSISRKLISIQFKPISCRQNTHFCLEPVCSSPDLHCKVKSRTSFPWSGTLACQDKRGSWFPLAVFFEPFGSCGFKTPLSLENLQNLQPYLKYHLWRTPRIPFALVPPPCDGLRCPLGRCIKKYNLCDGVAHCRDRSDESYQYITSRKCCFKFGDSIACVCAPNQIMCRDGMMCVEKSKFCDGVNDCADASDEPVSCNFANCKCRAYLTLANPHKICDGIAHCRDKSDEIGCPCTPNSYRCVNSGPCIPNNFFCDGTFDCPHGDDEVNCVGMRTKRSSSAGRNVLMETFGNLHVFCRPPDMNATSLHALSRDLCRQMGFLGNTVLQPSVGPVYKFRLNNKTTIEMSPSSRSVMELEVPECPRILFVDCGKPFLN</sequence>
<dbReference type="InterPro" id="IPR043504">
    <property type="entry name" value="Peptidase_S1_PA_chymotrypsin"/>
</dbReference>
<feature type="disulfide bond" evidence="5">
    <location>
        <begin position="272"/>
        <end position="284"/>
    </location>
</feature>
<dbReference type="Gene3D" id="4.10.400.10">
    <property type="entry name" value="Low-density Lipoprotein Receptor"/>
    <property type="match status" value="8"/>
</dbReference>
<dbReference type="PROSITE" id="PS00134">
    <property type="entry name" value="TRYPSIN_HIS"/>
    <property type="match status" value="1"/>
</dbReference>
<dbReference type="Pfam" id="PF00057">
    <property type="entry name" value="Ldl_recept_a"/>
    <property type="match status" value="4"/>
</dbReference>
<dbReference type="Pfam" id="PF00089">
    <property type="entry name" value="Trypsin"/>
    <property type="match status" value="1"/>
</dbReference>
<evidence type="ECO:0000313" key="9">
    <source>
        <dbReference type="EMBL" id="CAB3376504.1"/>
    </source>
</evidence>
<evidence type="ECO:0000256" key="7">
    <source>
        <dbReference type="SAM" id="MobiDB-lite"/>
    </source>
</evidence>
<feature type="disulfide bond" evidence="5">
    <location>
        <begin position="1041"/>
        <end position="1059"/>
    </location>
</feature>
<feature type="region of interest" description="Disordered" evidence="7">
    <location>
        <begin position="879"/>
        <end position="943"/>
    </location>
</feature>
<evidence type="ECO:0000256" key="4">
    <source>
        <dbReference type="ARBA" id="ARBA00023157"/>
    </source>
</evidence>
<evidence type="ECO:0000256" key="5">
    <source>
        <dbReference type="PROSITE-ProRule" id="PRU00124"/>
    </source>
</evidence>
<dbReference type="EMBL" id="CADEPI010000128">
    <property type="protein sequence ID" value="CAB3376504.1"/>
    <property type="molecule type" value="Genomic_DNA"/>
</dbReference>
<feature type="disulfide bond" evidence="5">
    <location>
        <begin position="1121"/>
        <end position="1136"/>
    </location>
</feature>
<evidence type="ECO:0000256" key="2">
    <source>
        <dbReference type="ARBA" id="ARBA00022801"/>
    </source>
</evidence>
<accession>A0A8S1D6F5</accession>
<keyword evidence="2 6" id="KW-0378">Hydrolase</keyword>
<dbReference type="PROSITE" id="PS50068">
    <property type="entry name" value="LDLRA_2"/>
    <property type="match status" value="8"/>
</dbReference>
<evidence type="ECO:0000259" key="8">
    <source>
        <dbReference type="PROSITE" id="PS50240"/>
    </source>
</evidence>
<feature type="disulfide bond" evidence="5">
    <location>
        <begin position="366"/>
        <end position="381"/>
    </location>
</feature>
<comment type="caution">
    <text evidence="9">The sequence shown here is derived from an EMBL/GenBank/DDBJ whole genome shotgun (WGS) entry which is preliminary data.</text>
</comment>
<dbReference type="SUPFAM" id="SSF50494">
    <property type="entry name" value="Trypsin-like serine proteases"/>
    <property type="match status" value="2"/>
</dbReference>
<evidence type="ECO:0000256" key="3">
    <source>
        <dbReference type="ARBA" id="ARBA00022825"/>
    </source>
</evidence>
<keyword evidence="1 6" id="KW-0645">Protease</keyword>
<feature type="disulfide bond" evidence="5">
    <location>
        <begin position="291"/>
        <end position="306"/>
    </location>
</feature>
<feature type="region of interest" description="Disordered" evidence="7">
    <location>
        <begin position="991"/>
        <end position="1018"/>
    </location>
</feature>
<dbReference type="GO" id="GO:0004252">
    <property type="term" value="F:serine-type endopeptidase activity"/>
    <property type="evidence" value="ECO:0007669"/>
    <property type="project" value="InterPro"/>
</dbReference>
<dbReference type="CDD" id="cd00190">
    <property type="entry name" value="Tryp_SPc"/>
    <property type="match status" value="1"/>
</dbReference>
<dbReference type="PROSITE" id="PS01209">
    <property type="entry name" value="LDLRA_1"/>
    <property type="match status" value="3"/>
</dbReference>
<feature type="compositionally biased region" description="Polar residues" evidence="7">
    <location>
        <begin position="923"/>
        <end position="943"/>
    </location>
</feature>
<name>A0A8S1D6F5_9INSE</name>
<dbReference type="InterPro" id="IPR015420">
    <property type="entry name" value="Peptidase_S1A_nudel"/>
</dbReference>
<dbReference type="Pfam" id="PF09342">
    <property type="entry name" value="DUF1986"/>
    <property type="match status" value="1"/>
</dbReference>
<dbReference type="InterPro" id="IPR002172">
    <property type="entry name" value="LDrepeatLR_classA_rpt"/>
</dbReference>
<evidence type="ECO:0000256" key="1">
    <source>
        <dbReference type="ARBA" id="ARBA00022670"/>
    </source>
</evidence>
<feature type="disulfide bond" evidence="5">
    <location>
        <begin position="1484"/>
        <end position="1502"/>
    </location>
</feature>
<evidence type="ECO:0000256" key="6">
    <source>
        <dbReference type="RuleBase" id="RU363034"/>
    </source>
</evidence>
<feature type="disulfide bond" evidence="5">
    <location>
        <begin position="279"/>
        <end position="297"/>
    </location>
</feature>
<dbReference type="Gene3D" id="2.40.10.10">
    <property type="entry name" value="Trypsin-like serine proteases"/>
    <property type="match status" value="2"/>
</dbReference>
<keyword evidence="3 6" id="KW-0720">Serine protease</keyword>
<feature type="domain" description="Peptidase S1" evidence="8">
    <location>
        <begin position="502"/>
        <end position="730"/>
    </location>
</feature>
<dbReference type="PROSITE" id="PS00135">
    <property type="entry name" value="TRYPSIN_SER"/>
    <property type="match status" value="1"/>
</dbReference>
<dbReference type="InterPro" id="IPR033116">
    <property type="entry name" value="TRYPSIN_SER"/>
</dbReference>
<keyword evidence="10" id="KW-1185">Reference proteome</keyword>
<dbReference type="CDD" id="cd00112">
    <property type="entry name" value="LDLa"/>
    <property type="match status" value="8"/>
</dbReference>
<dbReference type="PANTHER" id="PTHR24252">
    <property type="entry name" value="ACROSIN-RELATED"/>
    <property type="match status" value="1"/>
</dbReference>
<dbReference type="InterPro" id="IPR018114">
    <property type="entry name" value="TRYPSIN_HIS"/>
</dbReference>
<dbReference type="InterPro" id="IPR009003">
    <property type="entry name" value="Peptidase_S1_PA"/>
</dbReference>
<reference evidence="9 10" key="1">
    <citation type="submission" date="2020-04" db="EMBL/GenBank/DDBJ databases">
        <authorList>
            <person name="Alioto T."/>
            <person name="Alioto T."/>
            <person name="Gomez Garrido J."/>
        </authorList>
    </citation>
    <scope>NUCLEOTIDE SEQUENCE [LARGE SCALE GENOMIC DNA]</scope>
</reference>
<dbReference type="OrthoDB" id="10016557at2759"/>
<dbReference type="GO" id="GO:0006508">
    <property type="term" value="P:proteolysis"/>
    <property type="evidence" value="ECO:0007669"/>
    <property type="project" value="UniProtKB-KW"/>
</dbReference>
<dbReference type="PROSITE" id="PS50240">
    <property type="entry name" value="TRYPSIN_DOM"/>
    <property type="match status" value="1"/>
</dbReference>
<dbReference type="InterPro" id="IPR036055">
    <property type="entry name" value="LDL_receptor-like_sf"/>
</dbReference>
<dbReference type="FunFam" id="2.40.10.10:FF:000003">
    <property type="entry name" value="Transmembrane serine protease 3"/>
    <property type="match status" value="1"/>
</dbReference>
<dbReference type="SUPFAM" id="SSF57424">
    <property type="entry name" value="LDL receptor-like module"/>
    <property type="match status" value="8"/>
</dbReference>
<dbReference type="PRINTS" id="PR00261">
    <property type="entry name" value="LDLRECEPTOR"/>
</dbReference>
<gene>
    <name evidence="9" type="ORF">CLODIP_2_CD04020</name>
</gene>
<dbReference type="SMART" id="SM00020">
    <property type="entry name" value="Tryp_SPc"/>
    <property type="match status" value="1"/>
</dbReference>
<dbReference type="Proteomes" id="UP000494165">
    <property type="component" value="Unassembled WGS sequence"/>
</dbReference>
<dbReference type="PANTHER" id="PTHR24252:SF7">
    <property type="entry name" value="HYALIN"/>
    <property type="match status" value="1"/>
</dbReference>
<organism evidence="9 10">
    <name type="scientific">Cloeon dipterum</name>
    <dbReference type="NCBI Taxonomy" id="197152"/>
    <lineage>
        <taxon>Eukaryota</taxon>
        <taxon>Metazoa</taxon>
        <taxon>Ecdysozoa</taxon>
        <taxon>Arthropoda</taxon>
        <taxon>Hexapoda</taxon>
        <taxon>Insecta</taxon>
        <taxon>Pterygota</taxon>
        <taxon>Palaeoptera</taxon>
        <taxon>Ephemeroptera</taxon>
        <taxon>Pisciforma</taxon>
        <taxon>Baetidae</taxon>
        <taxon>Cloeon</taxon>
    </lineage>
</organism>
<dbReference type="InterPro" id="IPR001254">
    <property type="entry name" value="Trypsin_dom"/>
</dbReference>
<evidence type="ECO:0000313" key="10">
    <source>
        <dbReference type="Proteomes" id="UP000494165"/>
    </source>
</evidence>
<feature type="disulfide bond" evidence="5">
    <location>
        <begin position="764"/>
        <end position="779"/>
    </location>
</feature>
<protein>
    <recommendedName>
        <fullName evidence="8">Peptidase S1 domain-containing protein</fullName>
    </recommendedName>
</protein>
<proteinExistence type="predicted"/>
<keyword evidence="4 5" id="KW-1015">Disulfide bond</keyword>
<dbReference type="SMART" id="SM00192">
    <property type="entry name" value="LDLa"/>
    <property type="match status" value="8"/>
</dbReference>
<dbReference type="InterPro" id="IPR023415">
    <property type="entry name" value="LDLR_class-A_CS"/>
</dbReference>
<feature type="disulfide bond" evidence="5">
    <location>
        <begin position="1623"/>
        <end position="1638"/>
    </location>
</feature>
<comment type="caution">
    <text evidence="5">Lacks conserved residue(s) required for the propagation of feature annotation.</text>
</comment>
<feature type="region of interest" description="Disordered" evidence="7">
    <location>
        <begin position="118"/>
        <end position="137"/>
    </location>
</feature>